<dbReference type="RefSeq" id="WP_348826625.1">
    <property type="nucleotide sequence ID" value="NZ_CP098827.1"/>
</dbReference>
<feature type="coiled-coil region" evidence="4">
    <location>
        <begin position="233"/>
        <end position="260"/>
    </location>
</feature>
<evidence type="ECO:0000256" key="4">
    <source>
        <dbReference type="SAM" id="Coils"/>
    </source>
</evidence>
<dbReference type="InterPro" id="IPR041247">
    <property type="entry name" value="Rad52_fam"/>
</dbReference>
<comment type="similarity">
    <text evidence="1">Belongs to the RAD52 family.</text>
</comment>
<organism evidence="5">
    <name type="scientific">Halomonas sp. RT37</name>
    <dbReference type="NCBI Taxonomy" id="2950872"/>
    <lineage>
        <taxon>Bacteria</taxon>
        <taxon>Pseudomonadati</taxon>
        <taxon>Pseudomonadota</taxon>
        <taxon>Gammaproteobacteria</taxon>
        <taxon>Oceanospirillales</taxon>
        <taxon>Halomonadaceae</taxon>
        <taxon>Halomonas</taxon>
    </lineage>
</organism>
<reference evidence="5" key="1">
    <citation type="submission" date="2022-06" db="EMBL/GenBank/DDBJ databases">
        <title>A novel DMS-producing enzyme.</title>
        <authorList>
            <person name="Zhang Y."/>
        </authorList>
    </citation>
    <scope>NUCLEOTIDE SEQUENCE</scope>
    <source>
        <strain evidence="5">RT37</strain>
    </source>
</reference>
<dbReference type="GO" id="GO:0006310">
    <property type="term" value="P:DNA recombination"/>
    <property type="evidence" value="ECO:0007669"/>
    <property type="project" value="UniProtKB-ARBA"/>
</dbReference>
<evidence type="ECO:0000256" key="3">
    <source>
        <dbReference type="ARBA" id="ARBA00023204"/>
    </source>
</evidence>
<dbReference type="InterPro" id="IPR042525">
    <property type="entry name" value="Rad52_Rad59_Rad22_sf"/>
</dbReference>
<keyword evidence="2" id="KW-0227">DNA damage</keyword>
<gene>
    <name evidence="5" type="ORF">NFG58_12610</name>
</gene>
<dbReference type="EMBL" id="CP098827">
    <property type="protein sequence ID" value="XBO69468.1"/>
    <property type="molecule type" value="Genomic_DNA"/>
</dbReference>
<keyword evidence="3" id="KW-0234">DNA repair</keyword>
<keyword evidence="4" id="KW-0175">Coiled coil</keyword>
<dbReference type="Gene3D" id="3.30.390.80">
    <property type="entry name" value="DNA repair protein Rad52/59/22"/>
    <property type="match status" value="1"/>
</dbReference>
<name>A0AAU7KE69_9GAMM</name>
<protein>
    <submittedName>
        <fullName evidence="5">Rad52/Rad22 family DNA repair protein</fullName>
    </submittedName>
</protein>
<proteinExistence type="inferred from homology"/>
<accession>A0AAU7KE69</accession>
<dbReference type="GO" id="GO:0006302">
    <property type="term" value="P:double-strand break repair"/>
    <property type="evidence" value="ECO:0007669"/>
    <property type="project" value="UniProtKB-ARBA"/>
</dbReference>
<evidence type="ECO:0000256" key="1">
    <source>
        <dbReference type="ARBA" id="ARBA00006638"/>
    </source>
</evidence>
<evidence type="ECO:0000256" key="2">
    <source>
        <dbReference type="ARBA" id="ARBA00022763"/>
    </source>
</evidence>
<dbReference type="AlphaFoldDB" id="A0AAU7KE69"/>
<evidence type="ECO:0000313" key="5">
    <source>
        <dbReference type="EMBL" id="XBO69468.1"/>
    </source>
</evidence>
<dbReference type="Pfam" id="PF04098">
    <property type="entry name" value="Rad52_Rad22"/>
    <property type="match status" value="1"/>
</dbReference>
<sequence length="267" mass="30182">MAPQEENLSLWRQVEKTPTTAIKPADVDGQKIMTLDQIYVIQLATELFGPMGIGWGYRIEDERYDQGAPILDAKTGELITHEQTHTVRLVLWYRWHGEKGEVTQFGHTRAVYRTNNGRWKTDGEAPKKSVTDAIKKCLSLLGFAADVYGGKFDNHGYLQERQAETELEQAEDYDAALQEKRDEFKTWLEKQCAGFDMIPHPASIQKVLTIQLEQLPRRASIARLDEKAQQVAGEKLKASAEEAIDKLRQARAAEKTANKTSQESAHG</sequence>